<dbReference type="STRING" id="1805425.AUJ30_01095"/>
<dbReference type="EMBL" id="MNWX01000019">
    <property type="protein sequence ID" value="OIO65396.1"/>
    <property type="molecule type" value="Genomic_DNA"/>
</dbReference>
<proteinExistence type="predicted"/>
<dbReference type="AlphaFoldDB" id="A0A1J4XUH2"/>
<evidence type="ECO:0008006" key="4">
    <source>
        <dbReference type="Google" id="ProtNLM"/>
    </source>
</evidence>
<sequence length="183" mass="20934">MPQYTNSALEQELRKPERLPVGWPWRLLVFVVIIFGVTVATYLGMILGYKPYLNSQVKNLDAKITSLSQAVDEEQQKNLVGLYSQLVNIQGLLNSHPAASKIFDFLEKNTHQQIHYLTLNLSLTDKNIKLEGIASDYGVLAQQLELFRKSPEIEKVFLDDSRITEEGSIRFSIRLIFKPELLK</sequence>
<evidence type="ECO:0000313" key="3">
    <source>
        <dbReference type="Proteomes" id="UP000182693"/>
    </source>
</evidence>
<keyword evidence="1" id="KW-0472">Membrane</keyword>
<keyword evidence="1" id="KW-1133">Transmembrane helix</keyword>
<feature type="transmembrane region" description="Helical" evidence="1">
    <location>
        <begin position="27"/>
        <end position="49"/>
    </location>
</feature>
<dbReference type="Pfam" id="PF05137">
    <property type="entry name" value="PilN"/>
    <property type="match status" value="1"/>
</dbReference>
<evidence type="ECO:0000313" key="2">
    <source>
        <dbReference type="EMBL" id="OIO65396.1"/>
    </source>
</evidence>
<name>A0A1J4XUH2_9BACT</name>
<keyword evidence="1" id="KW-0812">Transmembrane</keyword>
<accession>A0A1J4XUH2</accession>
<evidence type="ECO:0000256" key="1">
    <source>
        <dbReference type="SAM" id="Phobius"/>
    </source>
</evidence>
<protein>
    <recommendedName>
        <fullName evidence="4">PilN domain-containing protein</fullName>
    </recommendedName>
</protein>
<gene>
    <name evidence="2" type="ORF">AUJ30_01095</name>
</gene>
<organism evidence="2 3">
    <name type="scientific">Candidatus Wolfebacteria bacterium CG1_02_39_135</name>
    <dbReference type="NCBI Taxonomy" id="1805425"/>
    <lineage>
        <taxon>Bacteria</taxon>
        <taxon>Candidatus Wolfeibacteriota</taxon>
    </lineage>
</organism>
<reference evidence="2 3" key="1">
    <citation type="journal article" date="2016" name="Environ. Microbiol.">
        <title>Genomic resolution of a cold subsurface aquifer community provides metabolic insights for novel microbes adapted to high CO concentrations.</title>
        <authorList>
            <person name="Probst A.J."/>
            <person name="Castelle C.J."/>
            <person name="Singh A."/>
            <person name="Brown C.T."/>
            <person name="Anantharaman K."/>
            <person name="Sharon I."/>
            <person name="Hug L.A."/>
            <person name="Burstein D."/>
            <person name="Emerson J.B."/>
            <person name="Thomas B.C."/>
            <person name="Banfield J.F."/>
        </authorList>
    </citation>
    <scope>NUCLEOTIDE SEQUENCE [LARGE SCALE GENOMIC DNA]</scope>
    <source>
        <strain evidence="2">CG1_02_39_135</strain>
    </source>
</reference>
<comment type="caution">
    <text evidence="2">The sequence shown here is derived from an EMBL/GenBank/DDBJ whole genome shotgun (WGS) entry which is preliminary data.</text>
</comment>
<dbReference type="InterPro" id="IPR007813">
    <property type="entry name" value="PilN"/>
</dbReference>
<dbReference type="Proteomes" id="UP000182693">
    <property type="component" value="Unassembled WGS sequence"/>
</dbReference>